<evidence type="ECO:0000313" key="3">
    <source>
        <dbReference type="EMBL" id="TAA15550.1"/>
    </source>
</evidence>
<evidence type="ECO:0000256" key="1">
    <source>
        <dbReference type="SAM" id="Phobius"/>
    </source>
</evidence>
<dbReference type="EMBL" id="SHGT01000001">
    <property type="protein sequence ID" value="TAA15550.1"/>
    <property type="molecule type" value="Genomic_DNA"/>
</dbReference>
<dbReference type="Pfam" id="PF22570">
    <property type="entry name" value="LiaF-TM"/>
    <property type="match status" value="1"/>
</dbReference>
<feature type="transmembrane region" description="Helical" evidence="1">
    <location>
        <begin position="77"/>
        <end position="96"/>
    </location>
</feature>
<proteinExistence type="predicted"/>
<feature type="transmembrane region" description="Helical" evidence="1">
    <location>
        <begin position="29"/>
        <end position="46"/>
    </location>
</feature>
<name>A0A4Q8L4Q3_9STRE</name>
<keyword evidence="1" id="KW-0812">Transmembrane</keyword>
<sequence>MKRHIIGYLVIGLAVLVLIRDALGFNLSMPFWTTVCFVITVVTGFHRLVKLDWRSSIFCFGLAFIAANSVYEWVGFGTWNMVLSLGLLYLGLNLIFKPKKKRAMNDGQEFGSGVIDDKGRNTAFGSSTRYIYEENFTHDSVDVAFGSSTIYFDQAVILGDKASFEINAAFSSLTLYLPANWQAIVKLDSALSTTNNYASEPGEKILHITGDLAFSTLTIYSTKG</sequence>
<gene>
    <name evidence="3" type="ORF">EXW74_00460</name>
</gene>
<dbReference type="AlphaFoldDB" id="A0A4Q8L4Q3"/>
<accession>A0A4Q8L4Q3</accession>
<feature type="domain" description="LiaF transmembrane" evidence="2">
    <location>
        <begin position="5"/>
        <end position="101"/>
    </location>
</feature>
<reference evidence="3 4" key="1">
    <citation type="submission" date="2019-02" db="EMBL/GenBank/DDBJ databases">
        <title>First genome of the species Streptococcus parasuis.</title>
        <authorList>
            <person name="Stevens M.J.A."/>
            <person name="Stephan R."/>
        </authorList>
    </citation>
    <scope>NUCLEOTIDE SEQUENCE [LARGE SCALE GENOMIC DNA]</scope>
    <source>
        <strain evidence="3 4">4253</strain>
    </source>
</reference>
<comment type="caution">
    <text evidence="3">The sequence shown here is derived from an EMBL/GenBank/DDBJ whole genome shotgun (WGS) entry which is preliminary data.</text>
</comment>
<organism evidence="3 4">
    <name type="scientific">Streptococcus parasuis</name>
    <dbReference type="NCBI Taxonomy" id="1501662"/>
    <lineage>
        <taxon>Bacteria</taxon>
        <taxon>Bacillati</taxon>
        <taxon>Bacillota</taxon>
        <taxon>Bacilli</taxon>
        <taxon>Lactobacillales</taxon>
        <taxon>Streptococcaceae</taxon>
        <taxon>Streptococcus</taxon>
    </lineage>
</organism>
<evidence type="ECO:0000313" key="4">
    <source>
        <dbReference type="Proteomes" id="UP000291525"/>
    </source>
</evidence>
<dbReference type="InterPro" id="IPR054331">
    <property type="entry name" value="LiaF_TM"/>
</dbReference>
<feature type="transmembrane region" description="Helical" evidence="1">
    <location>
        <begin position="53"/>
        <end position="71"/>
    </location>
</feature>
<protein>
    <recommendedName>
        <fullName evidence="2">LiaF transmembrane domain-containing protein</fullName>
    </recommendedName>
</protein>
<evidence type="ECO:0000259" key="2">
    <source>
        <dbReference type="Pfam" id="PF22570"/>
    </source>
</evidence>
<dbReference type="OrthoDB" id="2990621at2"/>
<dbReference type="Proteomes" id="UP000291525">
    <property type="component" value="Unassembled WGS sequence"/>
</dbReference>
<dbReference type="RefSeq" id="WP_130554216.1">
    <property type="nucleotide sequence ID" value="NZ_SHGT01000001.1"/>
</dbReference>
<feature type="transmembrane region" description="Helical" evidence="1">
    <location>
        <begin position="5"/>
        <end position="23"/>
    </location>
</feature>
<keyword evidence="1" id="KW-0472">Membrane</keyword>
<keyword evidence="1" id="KW-1133">Transmembrane helix</keyword>